<protein>
    <submittedName>
        <fullName evidence="1">Uncharacterized protein</fullName>
    </submittedName>
</protein>
<comment type="caution">
    <text evidence="1">The sequence shown here is derived from an EMBL/GenBank/DDBJ whole genome shotgun (WGS) entry which is preliminary data.</text>
</comment>
<gene>
    <name evidence="1" type="ORF">I6N95_17985</name>
</gene>
<reference evidence="1" key="1">
    <citation type="submission" date="2020-12" db="EMBL/GenBank/DDBJ databases">
        <title>Vagococcus allomyrinae sp. nov. and Enterococcus lavae sp. nov., isolated from the larvae of Allomyrina dichotoma.</title>
        <authorList>
            <person name="Lee S.D."/>
        </authorList>
    </citation>
    <scope>NUCLEOTIDE SEQUENCE</scope>
    <source>
        <strain evidence="1">BWB3-3</strain>
    </source>
</reference>
<dbReference type="AlphaFoldDB" id="A0A940PHA4"/>
<accession>A0A940PHA4</accession>
<keyword evidence="2" id="KW-1185">Reference proteome</keyword>
<sequence length="63" mass="7577">MNKQLLWEVFQEKNLFEKETINKNENLNFRKSEILNSELVNDSSNELVSVNSYFQILASRWPR</sequence>
<dbReference type="Proteomes" id="UP000674938">
    <property type="component" value="Unassembled WGS sequence"/>
</dbReference>
<evidence type="ECO:0000313" key="2">
    <source>
        <dbReference type="Proteomes" id="UP000674938"/>
    </source>
</evidence>
<evidence type="ECO:0000313" key="1">
    <source>
        <dbReference type="EMBL" id="MBP1042908.1"/>
    </source>
</evidence>
<name>A0A940PHA4_9ENTE</name>
<organism evidence="1 2">
    <name type="scientific">Vagococcus allomyrinae</name>
    <dbReference type="NCBI Taxonomy" id="2794353"/>
    <lineage>
        <taxon>Bacteria</taxon>
        <taxon>Bacillati</taxon>
        <taxon>Bacillota</taxon>
        <taxon>Bacilli</taxon>
        <taxon>Lactobacillales</taxon>
        <taxon>Enterococcaceae</taxon>
        <taxon>Vagococcus</taxon>
    </lineage>
</organism>
<proteinExistence type="predicted"/>
<dbReference type="RefSeq" id="WP_209530590.1">
    <property type="nucleotide sequence ID" value="NZ_JAEEGA010000013.1"/>
</dbReference>
<dbReference type="EMBL" id="JAEEGA010000013">
    <property type="protein sequence ID" value="MBP1042908.1"/>
    <property type="molecule type" value="Genomic_DNA"/>
</dbReference>